<evidence type="ECO:0000313" key="2">
    <source>
        <dbReference type="Proteomes" id="UP000028984"/>
    </source>
</evidence>
<keyword evidence="2" id="KW-1185">Reference proteome</keyword>
<dbReference type="Proteomes" id="UP000028984">
    <property type="component" value="Unassembled WGS sequence"/>
</dbReference>
<organism evidence="1 2">
    <name type="scientific">Bifidobacterium reuteri DSM 23975</name>
    <dbReference type="NCBI Taxonomy" id="1437610"/>
    <lineage>
        <taxon>Bacteria</taxon>
        <taxon>Bacillati</taxon>
        <taxon>Actinomycetota</taxon>
        <taxon>Actinomycetes</taxon>
        <taxon>Bifidobacteriales</taxon>
        <taxon>Bifidobacteriaceae</taxon>
        <taxon>Bifidobacterium</taxon>
    </lineage>
</organism>
<comment type="caution">
    <text evidence="1">The sequence shown here is derived from an EMBL/GenBank/DDBJ whole genome shotgun (WGS) entry which is preliminary data.</text>
</comment>
<accession>A0A087CK34</accession>
<sequence length="145" mass="16255">MIGDCLAVRFTIVVWCWPPLMDVAVKQTAELFVGNVRADRRASRMRAQRVRNCGDVAVKQTAELFVGNVRADRRASRMRAQRVRNCGTVAVKQTAELFVGNVRADRRAGQPRAKRIHNCRTSWPGEAGLRGSELINELTARHISV</sequence>
<dbReference type="AlphaFoldDB" id="A0A087CK34"/>
<gene>
    <name evidence="1" type="ORF">BREU_2048</name>
</gene>
<name>A0A087CK34_9BIFI</name>
<evidence type="ECO:0000313" key="1">
    <source>
        <dbReference type="EMBL" id="KFI83634.1"/>
    </source>
</evidence>
<reference evidence="1 2" key="1">
    <citation type="submission" date="2014-03" db="EMBL/GenBank/DDBJ databases">
        <title>Genomics of Bifidobacteria.</title>
        <authorList>
            <person name="Ventura M."/>
            <person name="Milani C."/>
            <person name="Lugli G.A."/>
        </authorList>
    </citation>
    <scope>NUCLEOTIDE SEQUENCE [LARGE SCALE GENOMIC DNA]</scope>
    <source>
        <strain evidence="1 2">DSM 23975</strain>
    </source>
</reference>
<dbReference type="EMBL" id="JGZK01000021">
    <property type="protein sequence ID" value="KFI83634.1"/>
    <property type="molecule type" value="Genomic_DNA"/>
</dbReference>
<dbReference type="STRING" id="1437610.BREU_2048"/>
<protein>
    <submittedName>
        <fullName evidence="1">Uncharacterized protein</fullName>
    </submittedName>
</protein>
<proteinExistence type="predicted"/>